<dbReference type="Proteomes" id="UP001153069">
    <property type="component" value="Unassembled WGS sequence"/>
</dbReference>
<evidence type="ECO:0000313" key="1">
    <source>
        <dbReference type="EMBL" id="CAB9496322.1"/>
    </source>
</evidence>
<protein>
    <submittedName>
        <fullName evidence="1">Uncharacterized protein</fullName>
    </submittedName>
</protein>
<reference evidence="1" key="1">
    <citation type="submission" date="2020-06" db="EMBL/GenBank/DDBJ databases">
        <authorList>
            <consortium name="Plant Systems Biology data submission"/>
        </authorList>
    </citation>
    <scope>NUCLEOTIDE SEQUENCE</scope>
    <source>
        <strain evidence="1">D6</strain>
    </source>
</reference>
<dbReference type="AlphaFoldDB" id="A0A9N8D4J7"/>
<name>A0A9N8D4J7_9STRA</name>
<dbReference type="EMBL" id="CAICTM010000004">
    <property type="protein sequence ID" value="CAB9496322.1"/>
    <property type="molecule type" value="Genomic_DNA"/>
</dbReference>
<accession>A0A9N8D4J7</accession>
<sequence>MEPLAHLAACLSSKESRIECLTIEGTGGLGSEDEIQLVSALKAKTILRQLDMQDLKECGALMIGVLVSNRDLSVLRIRASCLLSMMDDLLDTNVSNSDYAQSLKELSVMEDGAVDD</sequence>
<gene>
    <name evidence="1" type="ORF">SEMRO_4_G002970.1</name>
</gene>
<proteinExistence type="predicted"/>
<evidence type="ECO:0000313" key="2">
    <source>
        <dbReference type="Proteomes" id="UP001153069"/>
    </source>
</evidence>
<keyword evidence="2" id="KW-1185">Reference proteome</keyword>
<comment type="caution">
    <text evidence="1">The sequence shown here is derived from an EMBL/GenBank/DDBJ whole genome shotgun (WGS) entry which is preliminary data.</text>
</comment>
<organism evidence="1 2">
    <name type="scientific">Seminavis robusta</name>
    <dbReference type="NCBI Taxonomy" id="568900"/>
    <lineage>
        <taxon>Eukaryota</taxon>
        <taxon>Sar</taxon>
        <taxon>Stramenopiles</taxon>
        <taxon>Ochrophyta</taxon>
        <taxon>Bacillariophyta</taxon>
        <taxon>Bacillariophyceae</taxon>
        <taxon>Bacillariophycidae</taxon>
        <taxon>Naviculales</taxon>
        <taxon>Naviculaceae</taxon>
        <taxon>Seminavis</taxon>
    </lineage>
</organism>